<reference evidence="3" key="1">
    <citation type="submission" date="2023-07" db="EMBL/GenBank/DDBJ databases">
        <title>Isolating and identifying novel microbial strains from the Mariana Trench.</title>
        <authorList>
            <person name="Fu H."/>
        </authorList>
    </citation>
    <scope>NUCLEOTIDE SEQUENCE [LARGE SCALE GENOMIC DNA]</scope>
    <source>
        <strain evidence="3">T-y2</strain>
    </source>
</reference>
<feature type="signal peptide" evidence="1">
    <location>
        <begin position="1"/>
        <end position="21"/>
    </location>
</feature>
<evidence type="ECO:0000256" key="1">
    <source>
        <dbReference type="SAM" id="SignalP"/>
    </source>
</evidence>
<evidence type="ECO:0000313" key="3">
    <source>
        <dbReference type="Proteomes" id="UP001182991"/>
    </source>
</evidence>
<protein>
    <submittedName>
        <fullName evidence="2">DUF6452 family protein</fullName>
    </submittedName>
</protein>
<accession>A0ABU2KGB6</accession>
<dbReference type="EMBL" id="JAVRBG010000003">
    <property type="protein sequence ID" value="MDT0293750.1"/>
    <property type="molecule type" value="Genomic_DNA"/>
</dbReference>
<feature type="chain" id="PRO_5046196002" evidence="1">
    <location>
        <begin position="22"/>
        <end position="175"/>
    </location>
</feature>
<comment type="caution">
    <text evidence="2">The sequence shown here is derived from an EMBL/GenBank/DDBJ whole genome shotgun (WGS) entry which is preliminary data.</text>
</comment>
<name>A0ABU2KGB6_9FLAO</name>
<dbReference type="RefSeq" id="WP_311400706.1">
    <property type="nucleotide sequence ID" value="NZ_JAVRBG010000003.1"/>
</dbReference>
<dbReference type="PROSITE" id="PS51257">
    <property type="entry name" value="PROKAR_LIPOPROTEIN"/>
    <property type="match status" value="1"/>
</dbReference>
<evidence type="ECO:0000313" key="2">
    <source>
        <dbReference type="EMBL" id="MDT0293750.1"/>
    </source>
</evidence>
<keyword evidence="3" id="KW-1185">Reference proteome</keyword>
<organism evidence="2 3">
    <name type="scientific">Mesonia ostreae</name>
    <dbReference type="NCBI Taxonomy" id="861110"/>
    <lineage>
        <taxon>Bacteria</taxon>
        <taxon>Pseudomonadati</taxon>
        <taxon>Bacteroidota</taxon>
        <taxon>Flavobacteriia</taxon>
        <taxon>Flavobacteriales</taxon>
        <taxon>Flavobacteriaceae</taxon>
        <taxon>Mesonia</taxon>
    </lineage>
</organism>
<sequence>MIKNTLFLLFMSFLLLSGCQKDDICAETTPTTPHLVIKFLDNENPLNTKAVTNLQVKEENTMEDYFETPVSDTLIKIPLRTTENFTNYTFTINTPLDPDAEIEANDPLPNEDQLQFNYAKVAEYVGRACGYKTQFLAFEASRVNEVGNTNWVKNIEVLQPNDITNEFDTHLYIYH</sequence>
<proteinExistence type="predicted"/>
<gene>
    <name evidence="2" type="ORF">RLT85_03815</name>
</gene>
<keyword evidence="1" id="KW-0732">Signal</keyword>
<dbReference type="InterPro" id="IPR045607">
    <property type="entry name" value="DUF6452"/>
</dbReference>
<dbReference type="Proteomes" id="UP001182991">
    <property type="component" value="Unassembled WGS sequence"/>
</dbReference>
<dbReference type="Pfam" id="PF20050">
    <property type="entry name" value="DUF6452"/>
    <property type="match status" value="1"/>
</dbReference>